<keyword evidence="3" id="KW-1185">Reference proteome</keyword>
<evidence type="ECO:0000313" key="2">
    <source>
        <dbReference type="EMBL" id="KAJ8344177.1"/>
    </source>
</evidence>
<dbReference type="EMBL" id="JAINUF010000013">
    <property type="protein sequence ID" value="KAJ8344177.1"/>
    <property type="molecule type" value="Genomic_DNA"/>
</dbReference>
<gene>
    <name evidence="2" type="ORF">SKAU_G00315060</name>
</gene>
<protein>
    <submittedName>
        <fullName evidence="2">Uncharacterized protein</fullName>
    </submittedName>
</protein>
<name>A0A9Q1ESI7_SYNKA</name>
<feature type="compositionally biased region" description="Basic and acidic residues" evidence="1">
    <location>
        <begin position="1"/>
        <end position="15"/>
    </location>
</feature>
<dbReference type="AlphaFoldDB" id="A0A9Q1ESI7"/>
<feature type="region of interest" description="Disordered" evidence="1">
    <location>
        <begin position="1"/>
        <end position="37"/>
    </location>
</feature>
<proteinExistence type="predicted"/>
<reference evidence="2" key="1">
    <citation type="journal article" date="2023" name="Science">
        <title>Genome structures resolve the early diversification of teleost fishes.</title>
        <authorList>
            <person name="Parey E."/>
            <person name="Louis A."/>
            <person name="Montfort J."/>
            <person name="Bouchez O."/>
            <person name="Roques C."/>
            <person name="Iampietro C."/>
            <person name="Lluch J."/>
            <person name="Castinel A."/>
            <person name="Donnadieu C."/>
            <person name="Desvignes T."/>
            <person name="Floi Bucao C."/>
            <person name="Jouanno E."/>
            <person name="Wen M."/>
            <person name="Mejri S."/>
            <person name="Dirks R."/>
            <person name="Jansen H."/>
            <person name="Henkel C."/>
            <person name="Chen W.J."/>
            <person name="Zahm M."/>
            <person name="Cabau C."/>
            <person name="Klopp C."/>
            <person name="Thompson A.W."/>
            <person name="Robinson-Rechavi M."/>
            <person name="Braasch I."/>
            <person name="Lecointre G."/>
            <person name="Bobe J."/>
            <person name="Postlethwait J.H."/>
            <person name="Berthelot C."/>
            <person name="Roest Crollius H."/>
            <person name="Guiguen Y."/>
        </authorList>
    </citation>
    <scope>NUCLEOTIDE SEQUENCE</scope>
    <source>
        <strain evidence="2">WJC10195</strain>
    </source>
</reference>
<organism evidence="2 3">
    <name type="scientific">Synaphobranchus kaupii</name>
    <name type="common">Kaup's arrowtooth eel</name>
    <dbReference type="NCBI Taxonomy" id="118154"/>
    <lineage>
        <taxon>Eukaryota</taxon>
        <taxon>Metazoa</taxon>
        <taxon>Chordata</taxon>
        <taxon>Craniata</taxon>
        <taxon>Vertebrata</taxon>
        <taxon>Euteleostomi</taxon>
        <taxon>Actinopterygii</taxon>
        <taxon>Neopterygii</taxon>
        <taxon>Teleostei</taxon>
        <taxon>Anguilliformes</taxon>
        <taxon>Synaphobranchidae</taxon>
        <taxon>Synaphobranchus</taxon>
    </lineage>
</organism>
<dbReference type="Proteomes" id="UP001152622">
    <property type="component" value="Chromosome 13"/>
</dbReference>
<accession>A0A9Q1ESI7</accession>
<evidence type="ECO:0000313" key="3">
    <source>
        <dbReference type="Proteomes" id="UP001152622"/>
    </source>
</evidence>
<evidence type="ECO:0000256" key="1">
    <source>
        <dbReference type="SAM" id="MobiDB-lite"/>
    </source>
</evidence>
<sequence length="119" mass="12679">MQYKKKDGVGGDRKGAVRSPPQRASERRQHTPALTKTLNYSRRQTKLSAQLGTRPGVASPNSELRGASVQAVHRQDGTAYDVLTAVLISAEAAFQERLRGYGSKGAEGESGAHGASRAC</sequence>
<comment type="caution">
    <text evidence="2">The sequence shown here is derived from an EMBL/GenBank/DDBJ whole genome shotgun (WGS) entry which is preliminary data.</text>
</comment>